<accession>N9Q7Q7</accession>
<evidence type="ECO:0000313" key="1">
    <source>
        <dbReference type="EMBL" id="ENX22450.1"/>
    </source>
</evidence>
<dbReference type="GeneID" id="303682105"/>
<dbReference type="AlphaFoldDB" id="N9Q7Q7"/>
<reference evidence="1 2" key="1">
    <citation type="submission" date="2013-02" db="EMBL/GenBank/DDBJ databases">
        <title>The Genome Sequence of Acinetobacter sp. NIPH 2168.</title>
        <authorList>
            <consortium name="The Broad Institute Genome Sequencing Platform"/>
            <consortium name="The Broad Institute Genome Sequencing Center for Infectious Disease"/>
            <person name="Cerqueira G."/>
            <person name="Feldgarden M."/>
            <person name="Courvalin P."/>
            <person name="Perichon B."/>
            <person name="Grillot-Courvalin C."/>
            <person name="Clermont D."/>
            <person name="Rocha E."/>
            <person name="Yoon E.-J."/>
            <person name="Nemec A."/>
            <person name="Walker B."/>
            <person name="Young S.K."/>
            <person name="Zeng Q."/>
            <person name="Gargeya S."/>
            <person name="Fitzgerald M."/>
            <person name="Haas B."/>
            <person name="Abouelleil A."/>
            <person name="Alvarado L."/>
            <person name="Arachchi H.M."/>
            <person name="Berlin A.M."/>
            <person name="Chapman S.B."/>
            <person name="Dewar J."/>
            <person name="Goldberg J."/>
            <person name="Griggs A."/>
            <person name="Gujja S."/>
            <person name="Hansen M."/>
            <person name="Howarth C."/>
            <person name="Imamovic A."/>
            <person name="Larimer J."/>
            <person name="McCowan C."/>
            <person name="Murphy C."/>
            <person name="Neiman D."/>
            <person name="Pearson M."/>
            <person name="Priest M."/>
            <person name="Roberts A."/>
            <person name="Saif S."/>
            <person name="Shea T."/>
            <person name="Sisk P."/>
            <person name="Sykes S."/>
            <person name="Wortman J."/>
            <person name="Nusbaum C."/>
            <person name="Birren B."/>
        </authorList>
    </citation>
    <scope>NUCLEOTIDE SEQUENCE [LARGE SCALE GENOMIC DNA]</scope>
    <source>
        <strain evidence="1 2">NIPH 2168</strain>
    </source>
</reference>
<keyword evidence="2" id="KW-1185">Reference proteome</keyword>
<proteinExistence type="predicted"/>
<dbReference type="HOGENOM" id="CLU_2646263_0_0_6"/>
<gene>
    <name evidence="1" type="ORF">F892_01692</name>
</gene>
<protein>
    <submittedName>
        <fullName evidence="1">Uncharacterized protein</fullName>
    </submittedName>
</protein>
<dbReference type="RefSeq" id="WP_005257487.1">
    <property type="nucleotide sequence ID" value="NZ_BMDR01000001.1"/>
</dbReference>
<evidence type="ECO:0000313" key="2">
    <source>
        <dbReference type="Proteomes" id="UP000013173"/>
    </source>
</evidence>
<comment type="caution">
    <text evidence="1">The sequence shown here is derived from an EMBL/GenBank/DDBJ whole genome shotgun (WGS) entry which is preliminary data.</text>
</comment>
<organism evidence="1 2">
    <name type="scientific">Acinetobacter vivianii</name>
    <dbReference type="NCBI Taxonomy" id="1776742"/>
    <lineage>
        <taxon>Bacteria</taxon>
        <taxon>Pseudomonadati</taxon>
        <taxon>Pseudomonadota</taxon>
        <taxon>Gammaproteobacteria</taxon>
        <taxon>Moraxellales</taxon>
        <taxon>Moraxellaceae</taxon>
        <taxon>Acinetobacter</taxon>
    </lineage>
</organism>
<name>N9Q7Q7_9GAMM</name>
<sequence>MKSIELPFKGLDKEHKKDIKNWLETLGNASYFNSDGDVTVFLLYPSKLNQEDCLHLEETLKNHYKITIYSEFAMWD</sequence>
<dbReference type="Proteomes" id="UP000013173">
    <property type="component" value="Unassembled WGS sequence"/>
</dbReference>
<dbReference type="EMBL" id="APRW01000009">
    <property type="protein sequence ID" value="ENX22450.1"/>
    <property type="molecule type" value="Genomic_DNA"/>
</dbReference>